<accession>N1Q404</accession>
<evidence type="ECO:0000256" key="1">
    <source>
        <dbReference type="SAM" id="MobiDB-lite"/>
    </source>
</evidence>
<reference evidence="3" key="1">
    <citation type="journal article" date="2012" name="PLoS Genet.">
        <title>The genomes of the fungal plant pathogens Cladosporium fulvum and Dothistroma septosporum reveal adaptation to different hosts and lifestyles but also signatures of common ancestry.</title>
        <authorList>
            <person name="de Wit P.J.G.M."/>
            <person name="van der Burgt A."/>
            <person name="Oekmen B."/>
            <person name="Stergiopoulos I."/>
            <person name="Abd-Elsalam K.A."/>
            <person name="Aerts A.L."/>
            <person name="Bahkali A.H."/>
            <person name="Beenen H.G."/>
            <person name="Chettri P."/>
            <person name="Cox M.P."/>
            <person name="Datema E."/>
            <person name="de Vries R.P."/>
            <person name="Dhillon B."/>
            <person name="Ganley A.R."/>
            <person name="Griffiths S.A."/>
            <person name="Guo Y."/>
            <person name="Hamelin R.C."/>
            <person name="Henrissat B."/>
            <person name="Kabir M.S."/>
            <person name="Jashni M.K."/>
            <person name="Kema G."/>
            <person name="Klaubauf S."/>
            <person name="Lapidus A."/>
            <person name="Levasseur A."/>
            <person name="Lindquist E."/>
            <person name="Mehrabi R."/>
            <person name="Ohm R.A."/>
            <person name="Owen T.J."/>
            <person name="Salamov A."/>
            <person name="Schwelm A."/>
            <person name="Schijlen E."/>
            <person name="Sun H."/>
            <person name="van den Burg H.A."/>
            <person name="van Ham R.C.H.J."/>
            <person name="Zhang S."/>
            <person name="Goodwin S.B."/>
            <person name="Grigoriev I.V."/>
            <person name="Collemare J."/>
            <person name="Bradshaw R.E."/>
        </authorList>
    </citation>
    <scope>NUCLEOTIDE SEQUENCE [LARGE SCALE GENOMIC DNA]</scope>
    <source>
        <strain evidence="3">NZE10 / CBS 128990</strain>
    </source>
</reference>
<sequence length="214" mass="23562">MTPAGPDTNNPHAPRSVSESSVITCEHDVNDVDADYQVFSEPIVQVDGELNLTGGWVLRKHVSPKGGDTISIFPERQKGTRANLAESIEKHMNSDETLPRYKGWVYVLEGDKNSIDPVETSTIRGDRLRERQNEGIILRRRGKQTAFNAPEGLADKTDAQTQEKTSNTSQPAGPNVILAKRKSAGSRAVRGCVEDLTPVTCCLIIPKVKRKWTS</sequence>
<name>N1Q404_DOTSN</name>
<gene>
    <name evidence="2" type="ORF">DOTSEDRAFT_20365</name>
</gene>
<evidence type="ECO:0000313" key="3">
    <source>
        <dbReference type="Proteomes" id="UP000016933"/>
    </source>
</evidence>
<dbReference type="AlphaFoldDB" id="N1Q404"/>
<feature type="region of interest" description="Disordered" evidence="1">
    <location>
        <begin position="147"/>
        <end position="175"/>
    </location>
</feature>
<feature type="compositionally biased region" description="Polar residues" evidence="1">
    <location>
        <begin position="7"/>
        <end position="21"/>
    </location>
</feature>
<dbReference type="Proteomes" id="UP000016933">
    <property type="component" value="Unassembled WGS sequence"/>
</dbReference>
<dbReference type="EMBL" id="KB446535">
    <property type="protein sequence ID" value="EME49968.1"/>
    <property type="molecule type" value="Genomic_DNA"/>
</dbReference>
<proteinExistence type="predicted"/>
<keyword evidence="3" id="KW-1185">Reference proteome</keyword>
<organism evidence="2 3">
    <name type="scientific">Dothistroma septosporum (strain NZE10 / CBS 128990)</name>
    <name type="common">Red band needle blight fungus</name>
    <name type="synonym">Mycosphaerella pini</name>
    <dbReference type="NCBI Taxonomy" id="675120"/>
    <lineage>
        <taxon>Eukaryota</taxon>
        <taxon>Fungi</taxon>
        <taxon>Dikarya</taxon>
        <taxon>Ascomycota</taxon>
        <taxon>Pezizomycotina</taxon>
        <taxon>Dothideomycetes</taxon>
        <taxon>Dothideomycetidae</taxon>
        <taxon>Mycosphaerellales</taxon>
        <taxon>Mycosphaerellaceae</taxon>
        <taxon>Dothistroma</taxon>
    </lineage>
</organism>
<feature type="region of interest" description="Disordered" evidence="1">
    <location>
        <begin position="1"/>
        <end position="21"/>
    </location>
</feature>
<protein>
    <submittedName>
        <fullName evidence="2">Uncharacterized protein</fullName>
    </submittedName>
</protein>
<dbReference type="HOGENOM" id="CLU_1288871_0_0_1"/>
<evidence type="ECO:0000313" key="2">
    <source>
        <dbReference type="EMBL" id="EME49968.1"/>
    </source>
</evidence>
<feature type="compositionally biased region" description="Polar residues" evidence="1">
    <location>
        <begin position="159"/>
        <end position="172"/>
    </location>
</feature>
<reference evidence="2 3" key="2">
    <citation type="journal article" date="2012" name="PLoS Pathog.">
        <title>Diverse lifestyles and strategies of plant pathogenesis encoded in the genomes of eighteen Dothideomycetes fungi.</title>
        <authorList>
            <person name="Ohm R.A."/>
            <person name="Feau N."/>
            <person name="Henrissat B."/>
            <person name="Schoch C.L."/>
            <person name="Horwitz B.A."/>
            <person name="Barry K.W."/>
            <person name="Condon B.J."/>
            <person name="Copeland A.C."/>
            <person name="Dhillon B."/>
            <person name="Glaser F."/>
            <person name="Hesse C.N."/>
            <person name="Kosti I."/>
            <person name="LaButti K."/>
            <person name="Lindquist E.A."/>
            <person name="Lucas S."/>
            <person name="Salamov A.A."/>
            <person name="Bradshaw R.E."/>
            <person name="Ciuffetti L."/>
            <person name="Hamelin R.C."/>
            <person name="Kema G.H.J."/>
            <person name="Lawrence C."/>
            <person name="Scott J.A."/>
            <person name="Spatafora J.W."/>
            <person name="Turgeon B.G."/>
            <person name="de Wit P.J.G.M."/>
            <person name="Zhong S."/>
            <person name="Goodwin S.B."/>
            <person name="Grigoriev I.V."/>
        </authorList>
    </citation>
    <scope>NUCLEOTIDE SEQUENCE [LARGE SCALE GENOMIC DNA]</scope>
    <source>
        <strain evidence="3">NZE10 / CBS 128990</strain>
    </source>
</reference>